<feature type="domain" description="Fe2OG dioxygenase" evidence="3">
    <location>
        <begin position="205"/>
        <end position="335"/>
    </location>
</feature>
<sequence>MNMPGDVSTAGSSGAMGDKEQREGRTLSATGSILANEIPVIDLANPDTSLLINQIFHACSTWGFFQLINHGIPSATINAFQNAMSSFFALPYDTKLSLKRNATNARGYFDDELTKRKRDWKEALDVGVPGSRDWNLLDLDDRNACLDGYNKFPSEEECPNFREVVVEYFNKCSELSSQLATLMTLALSGGNMDEEHFLERMEGAHTSYLRMNYYPPCGEKSELDNTEENLHNNGFSTKTASSGTLGISPHRDAGFLTILLQDDECHSLQVARFEDDDHIADDDLWVTVHPVPGSLTINTGDMAMICSNGRFRAPLHRVLTDPAKKRYSAPYFYNPSYEEFCRPFASCCSKENEEGDNQNDTAPGNTDKSSDFHPLQSLKYHPCLWGYFRALRFAGDLTDLGVEVQTSQFRIGSESSHIEKQRRFVEVVDFNEPFNVEKYRYILESEGDK</sequence>
<dbReference type="AlphaFoldDB" id="A0ABD3MWM8"/>
<dbReference type="Proteomes" id="UP001530315">
    <property type="component" value="Unassembled WGS sequence"/>
</dbReference>
<name>A0ABD3MWM8_9STRA</name>
<keyword evidence="1" id="KW-0479">Metal-binding</keyword>
<keyword evidence="5" id="KW-1185">Reference proteome</keyword>
<gene>
    <name evidence="4" type="ORF">ACHAW5_009159</name>
</gene>
<dbReference type="InterPro" id="IPR050231">
    <property type="entry name" value="Iron_ascorbate_oxido_reductase"/>
</dbReference>
<dbReference type="InterPro" id="IPR044861">
    <property type="entry name" value="IPNS-like_FE2OG_OXY"/>
</dbReference>
<evidence type="ECO:0000256" key="1">
    <source>
        <dbReference type="RuleBase" id="RU003682"/>
    </source>
</evidence>
<organism evidence="4 5">
    <name type="scientific">Stephanodiscus triporus</name>
    <dbReference type="NCBI Taxonomy" id="2934178"/>
    <lineage>
        <taxon>Eukaryota</taxon>
        <taxon>Sar</taxon>
        <taxon>Stramenopiles</taxon>
        <taxon>Ochrophyta</taxon>
        <taxon>Bacillariophyta</taxon>
        <taxon>Coscinodiscophyceae</taxon>
        <taxon>Thalassiosirophycidae</taxon>
        <taxon>Stephanodiscales</taxon>
        <taxon>Stephanodiscaceae</taxon>
        <taxon>Stephanodiscus</taxon>
    </lineage>
</organism>
<dbReference type="GO" id="GO:0046872">
    <property type="term" value="F:metal ion binding"/>
    <property type="evidence" value="ECO:0007669"/>
    <property type="project" value="UniProtKB-KW"/>
</dbReference>
<accession>A0ABD3MWM8</accession>
<evidence type="ECO:0000256" key="2">
    <source>
        <dbReference type="SAM" id="MobiDB-lite"/>
    </source>
</evidence>
<dbReference type="Pfam" id="PF14226">
    <property type="entry name" value="DIOX_N"/>
    <property type="match status" value="1"/>
</dbReference>
<evidence type="ECO:0000259" key="3">
    <source>
        <dbReference type="PROSITE" id="PS51471"/>
    </source>
</evidence>
<dbReference type="InterPro" id="IPR026992">
    <property type="entry name" value="DIOX_N"/>
</dbReference>
<reference evidence="4 5" key="1">
    <citation type="submission" date="2024-10" db="EMBL/GenBank/DDBJ databases">
        <title>Updated reference genomes for cyclostephanoid diatoms.</title>
        <authorList>
            <person name="Roberts W.R."/>
            <person name="Alverson A.J."/>
        </authorList>
    </citation>
    <scope>NUCLEOTIDE SEQUENCE [LARGE SCALE GENOMIC DNA]</scope>
    <source>
        <strain evidence="4 5">AJA276-08</strain>
    </source>
</reference>
<protein>
    <recommendedName>
        <fullName evidence="3">Fe2OG dioxygenase domain-containing protein</fullName>
    </recommendedName>
</protein>
<dbReference type="EMBL" id="JALLAZ020001687">
    <property type="protein sequence ID" value="KAL3768102.1"/>
    <property type="molecule type" value="Genomic_DNA"/>
</dbReference>
<evidence type="ECO:0000313" key="5">
    <source>
        <dbReference type="Proteomes" id="UP001530315"/>
    </source>
</evidence>
<dbReference type="PROSITE" id="PS51471">
    <property type="entry name" value="FE2OG_OXY"/>
    <property type="match status" value="1"/>
</dbReference>
<dbReference type="Gene3D" id="2.60.120.330">
    <property type="entry name" value="B-lactam Antibiotic, Isopenicillin N Synthase, Chain"/>
    <property type="match status" value="1"/>
</dbReference>
<comment type="similarity">
    <text evidence="1">Belongs to the iron/ascorbate-dependent oxidoreductase family.</text>
</comment>
<evidence type="ECO:0000313" key="4">
    <source>
        <dbReference type="EMBL" id="KAL3768102.1"/>
    </source>
</evidence>
<dbReference type="PANTHER" id="PTHR47990">
    <property type="entry name" value="2-OXOGLUTARATE (2OG) AND FE(II)-DEPENDENT OXYGENASE SUPERFAMILY PROTEIN-RELATED"/>
    <property type="match status" value="1"/>
</dbReference>
<proteinExistence type="inferred from homology"/>
<keyword evidence="1" id="KW-0408">Iron</keyword>
<feature type="region of interest" description="Disordered" evidence="2">
    <location>
        <begin position="1"/>
        <end position="26"/>
    </location>
</feature>
<dbReference type="InterPro" id="IPR005123">
    <property type="entry name" value="Oxoglu/Fe-dep_dioxygenase_dom"/>
</dbReference>
<keyword evidence="1" id="KW-0560">Oxidoreductase</keyword>
<dbReference type="SUPFAM" id="SSF51197">
    <property type="entry name" value="Clavaminate synthase-like"/>
    <property type="match status" value="1"/>
</dbReference>
<dbReference type="GO" id="GO:0016491">
    <property type="term" value="F:oxidoreductase activity"/>
    <property type="evidence" value="ECO:0007669"/>
    <property type="project" value="UniProtKB-KW"/>
</dbReference>
<dbReference type="InterPro" id="IPR027443">
    <property type="entry name" value="IPNS-like_sf"/>
</dbReference>
<comment type="caution">
    <text evidence="4">The sequence shown here is derived from an EMBL/GenBank/DDBJ whole genome shotgun (WGS) entry which is preliminary data.</text>
</comment>
<dbReference type="Pfam" id="PF03171">
    <property type="entry name" value="2OG-FeII_Oxy"/>
    <property type="match status" value="1"/>
</dbReference>